<dbReference type="STRING" id="857265.WG78_11105"/>
<evidence type="ECO:0000313" key="1">
    <source>
        <dbReference type="EMBL" id="KPC53034.1"/>
    </source>
</evidence>
<dbReference type="InterPro" id="IPR010877">
    <property type="entry name" value="Phage_Mu_Gp46"/>
</dbReference>
<comment type="caution">
    <text evidence="1">The sequence shown here is derived from an EMBL/GenBank/DDBJ whole genome shotgun (WGS) entry which is preliminary data.</text>
</comment>
<dbReference type="EMBL" id="LAQT01000008">
    <property type="protein sequence ID" value="KPC53034.1"/>
    <property type="molecule type" value="Genomic_DNA"/>
</dbReference>
<dbReference type="PATRIC" id="fig|857265.3.peg.2281"/>
<organism evidence="1 2">
    <name type="scientific">Amantichitinum ursilacus</name>
    <dbReference type="NCBI Taxonomy" id="857265"/>
    <lineage>
        <taxon>Bacteria</taxon>
        <taxon>Pseudomonadati</taxon>
        <taxon>Pseudomonadota</taxon>
        <taxon>Betaproteobacteria</taxon>
        <taxon>Neisseriales</taxon>
        <taxon>Chitinibacteraceae</taxon>
        <taxon>Amantichitinum</taxon>
    </lineage>
</organism>
<sequence length="141" mass="15878">MKLFATLDGQSIDPSDPQIARLNRAILISLFTWRRANASDNVVLPDRQGWWGDAFADQVGDRIGSRLWLLQREKLTAETLRRAQDYATEALAWLIDDGLASRVDVTAERISSGLALGVVVYRTEGGRMTLDLNEFWDELNV</sequence>
<keyword evidence="2" id="KW-1185">Reference proteome</keyword>
<gene>
    <name evidence="1" type="ORF">WG78_11105</name>
</gene>
<protein>
    <submittedName>
        <fullName evidence="1">Phage protein GP46</fullName>
    </submittedName>
</protein>
<dbReference type="OrthoDB" id="6689897at2"/>
<accession>A0A0N0GNP2</accession>
<dbReference type="Proteomes" id="UP000037939">
    <property type="component" value="Unassembled WGS sequence"/>
</dbReference>
<proteinExistence type="predicted"/>
<reference evidence="1 2" key="1">
    <citation type="submission" date="2015-07" db="EMBL/GenBank/DDBJ databases">
        <title>Draft genome sequence of the Amantichitinum ursilacus IGB-41, a new chitin-degrading bacterium.</title>
        <authorList>
            <person name="Kirstahler P."/>
            <person name="Guenther M."/>
            <person name="Grumaz C."/>
            <person name="Rupp S."/>
            <person name="Zibek S."/>
            <person name="Sohn K."/>
        </authorList>
    </citation>
    <scope>NUCLEOTIDE SEQUENCE [LARGE SCALE GENOMIC DNA]</scope>
    <source>
        <strain evidence="1 2">IGB-41</strain>
    </source>
</reference>
<dbReference type="Pfam" id="PF07409">
    <property type="entry name" value="GP46"/>
    <property type="match status" value="1"/>
</dbReference>
<evidence type="ECO:0000313" key="2">
    <source>
        <dbReference type="Proteomes" id="UP000037939"/>
    </source>
</evidence>
<name>A0A0N0GNP2_9NEIS</name>
<dbReference type="AlphaFoldDB" id="A0A0N0GNP2"/>
<dbReference type="RefSeq" id="WP_053937871.1">
    <property type="nucleotide sequence ID" value="NZ_LAQT01000008.1"/>
</dbReference>